<dbReference type="InterPro" id="IPR003660">
    <property type="entry name" value="HAMP_dom"/>
</dbReference>
<dbReference type="PANTHER" id="PTHR43304:SF1">
    <property type="entry name" value="PAC DOMAIN-CONTAINING PROTEIN"/>
    <property type="match status" value="1"/>
</dbReference>
<dbReference type="SUPFAM" id="SSF55874">
    <property type="entry name" value="ATPase domain of HSP90 chaperone/DNA topoisomerase II/histidine kinase"/>
    <property type="match status" value="1"/>
</dbReference>
<dbReference type="InterPro" id="IPR003594">
    <property type="entry name" value="HATPase_dom"/>
</dbReference>
<evidence type="ECO:0000313" key="12">
    <source>
        <dbReference type="EMBL" id="MCS0603590.1"/>
    </source>
</evidence>
<comment type="catalytic activity">
    <reaction evidence="1">
        <text>ATP + protein L-histidine = ADP + protein N-phospho-L-histidine.</text>
        <dbReference type="EC" id="2.7.13.3"/>
    </reaction>
</comment>
<evidence type="ECO:0000313" key="13">
    <source>
        <dbReference type="Proteomes" id="UP001205612"/>
    </source>
</evidence>
<dbReference type="CDD" id="cd00082">
    <property type="entry name" value="HisKA"/>
    <property type="match status" value="1"/>
</dbReference>
<feature type="domain" description="Histidine kinase" evidence="10">
    <location>
        <begin position="304"/>
        <end position="518"/>
    </location>
</feature>
<evidence type="ECO:0000256" key="5">
    <source>
        <dbReference type="ARBA" id="ARBA00022679"/>
    </source>
</evidence>
<dbReference type="Proteomes" id="UP001205612">
    <property type="component" value="Unassembled WGS sequence"/>
</dbReference>
<dbReference type="CDD" id="cd06225">
    <property type="entry name" value="HAMP"/>
    <property type="match status" value="1"/>
</dbReference>
<dbReference type="InterPro" id="IPR052162">
    <property type="entry name" value="Sensor_kinase/Photoreceptor"/>
</dbReference>
<evidence type="ECO:0000256" key="4">
    <source>
        <dbReference type="ARBA" id="ARBA00022553"/>
    </source>
</evidence>
<dbReference type="SUPFAM" id="SSF158472">
    <property type="entry name" value="HAMP domain-like"/>
    <property type="match status" value="1"/>
</dbReference>
<dbReference type="SMART" id="SM00388">
    <property type="entry name" value="HisKA"/>
    <property type="match status" value="1"/>
</dbReference>
<keyword evidence="7" id="KW-0418">Kinase</keyword>
<keyword evidence="12" id="KW-0547">Nucleotide-binding</keyword>
<dbReference type="InterPro" id="IPR007891">
    <property type="entry name" value="CHASE3"/>
</dbReference>
<keyword evidence="5" id="KW-0808">Transferase</keyword>
<reference evidence="12 13" key="1">
    <citation type="submission" date="2022-08" db="EMBL/GenBank/DDBJ databases">
        <authorList>
            <person name="Somphong A."/>
            <person name="Phongsopitanun W."/>
        </authorList>
    </citation>
    <scope>NUCLEOTIDE SEQUENCE [LARGE SCALE GENOMIC DNA]</scope>
    <source>
        <strain evidence="12 13">LP11</strain>
    </source>
</reference>
<dbReference type="Gene3D" id="6.10.340.10">
    <property type="match status" value="1"/>
</dbReference>
<dbReference type="EC" id="2.7.13.3" evidence="3"/>
<name>A0ABT2B577_9ACTN</name>
<dbReference type="Pfam" id="PF02518">
    <property type="entry name" value="HATPase_c"/>
    <property type="match status" value="1"/>
</dbReference>
<keyword evidence="12" id="KW-0067">ATP-binding</keyword>
<dbReference type="Gene3D" id="3.30.565.10">
    <property type="entry name" value="Histidine kinase-like ATPase, C-terminal domain"/>
    <property type="match status" value="1"/>
</dbReference>
<comment type="subcellular location">
    <subcellularLocation>
        <location evidence="2">Cell membrane</location>
    </subcellularLocation>
</comment>
<evidence type="ECO:0000259" key="11">
    <source>
        <dbReference type="PROSITE" id="PS50885"/>
    </source>
</evidence>
<dbReference type="SMART" id="SM00304">
    <property type="entry name" value="HAMP"/>
    <property type="match status" value="1"/>
</dbReference>
<dbReference type="PROSITE" id="PS50109">
    <property type="entry name" value="HIS_KIN"/>
    <property type="match status" value="1"/>
</dbReference>
<feature type="domain" description="HAMP" evidence="11">
    <location>
        <begin position="223"/>
        <end position="275"/>
    </location>
</feature>
<dbReference type="InterPro" id="IPR036097">
    <property type="entry name" value="HisK_dim/P_sf"/>
</dbReference>
<dbReference type="PANTHER" id="PTHR43304">
    <property type="entry name" value="PHYTOCHROME-LIKE PROTEIN CPH1"/>
    <property type="match status" value="1"/>
</dbReference>
<dbReference type="SMART" id="SM00387">
    <property type="entry name" value="HATPase_c"/>
    <property type="match status" value="1"/>
</dbReference>
<evidence type="ECO:0000256" key="2">
    <source>
        <dbReference type="ARBA" id="ARBA00004236"/>
    </source>
</evidence>
<evidence type="ECO:0000256" key="1">
    <source>
        <dbReference type="ARBA" id="ARBA00000085"/>
    </source>
</evidence>
<dbReference type="Pfam" id="PF05227">
    <property type="entry name" value="CHASE3"/>
    <property type="match status" value="1"/>
</dbReference>
<dbReference type="PRINTS" id="PR00344">
    <property type="entry name" value="BCTRLSENSOR"/>
</dbReference>
<dbReference type="Pfam" id="PF00512">
    <property type="entry name" value="HisKA"/>
    <property type="match status" value="1"/>
</dbReference>
<dbReference type="RefSeq" id="WP_258780068.1">
    <property type="nucleotide sequence ID" value="NZ_JANUGP010000015.1"/>
</dbReference>
<dbReference type="InterPro" id="IPR005467">
    <property type="entry name" value="His_kinase_dom"/>
</dbReference>
<keyword evidence="9" id="KW-0902">Two-component regulatory system</keyword>
<dbReference type="PROSITE" id="PS50885">
    <property type="entry name" value="HAMP"/>
    <property type="match status" value="1"/>
</dbReference>
<evidence type="ECO:0000256" key="8">
    <source>
        <dbReference type="ARBA" id="ARBA00022989"/>
    </source>
</evidence>
<accession>A0ABT2B577</accession>
<evidence type="ECO:0000256" key="7">
    <source>
        <dbReference type="ARBA" id="ARBA00022777"/>
    </source>
</evidence>
<evidence type="ECO:0000256" key="6">
    <source>
        <dbReference type="ARBA" id="ARBA00022692"/>
    </source>
</evidence>
<keyword evidence="4" id="KW-0597">Phosphoprotein</keyword>
<evidence type="ECO:0000256" key="3">
    <source>
        <dbReference type="ARBA" id="ARBA00012438"/>
    </source>
</evidence>
<dbReference type="Pfam" id="PF00672">
    <property type="entry name" value="HAMP"/>
    <property type="match status" value="1"/>
</dbReference>
<keyword evidence="8" id="KW-0472">Membrane</keyword>
<dbReference type="SUPFAM" id="SSF47384">
    <property type="entry name" value="Homodimeric domain of signal transducing histidine kinase"/>
    <property type="match status" value="1"/>
</dbReference>
<dbReference type="InterPro" id="IPR036890">
    <property type="entry name" value="HATPase_C_sf"/>
</dbReference>
<comment type="caution">
    <text evidence="12">The sequence shown here is derived from an EMBL/GenBank/DDBJ whole genome shotgun (WGS) entry which is preliminary data.</text>
</comment>
<evidence type="ECO:0000256" key="9">
    <source>
        <dbReference type="ARBA" id="ARBA00023012"/>
    </source>
</evidence>
<dbReference type="GO" id="GO:0005524">
    <property type="term" value="F:ATP binding"/>
    <property type="evidence" value="ECO:0007669"/>
    <property type="project" value="UniProtKB-KW"/>
</dbReference>
<evidence type="ECO:0000259" key="10">
    <source>
        <dbReference type="PROSITE" id="PS50109"/>
    </source>
</evidence>
<keyword evidence="6" id="KW-0812">Transmembrane</keyword>
<organism evidence="12 13">
    <name type="scientific">Streptomyces pyxinicus</name>
    <dbReference type="NCBI Taxonomy" id="2970331"/>
    <lineage>
        <taxon>Bacteria</taxon>
        <taxon>Bacillati</taxon>
        <taxon>Actinomycetota</taxon>
        <taxon>Actinomycetes</taxon>
        <taxon>Kitasatosporales</taxon>
        <taxon>Streptomycetaceae</taxon>
        <taxon>Streptomyces</taxon>
    </lineage>
</organism>
<dbReference type="Gene3D" id="1.10.287.130">
    <property type="match status" value="1"/>
</dbReference>
<dbReference type="InterPro" id="IPR003661">
    <property type="entry name" value="HisK_dim/P_dom"/>
</dbReference>
<dbReference type="InterPro" id="IPR004358">
    <property type="entry name" value="Sig_transdc_His_kin-like_C"/>
</dbReference>
<dbReference type="EMBL" id="JANUGP010000015">
    <property type="protein sequence ID" value="MCS0603590.1"/>
    <property type="molecule type" value="Genomic_DNA"/>
</dbReference>
<sequence>MTAGQARRKMAGREASPAHWTTRHWLRAGMGTALVVLILLGVVGVWAMARASSITDELVNTRSPSLTNSIRLETALVNQETGVRGYGMTGQEQFLEPYRQGLAEEKTAVGTLRRLLAGNARGRADLAAVLGRAQTWQRRVATPVSSAPAGAPVQLATDRAAEGKARFDHLRQAMTAQQDHFRQARVDAVDDLTAAQRLRNWVFTAIALVIVLMVAAVSEGLRRGVTTPLGRLSEDAGRVTRGDFTHPITASGPADLRHLGSDIESMRRRLADELTVSERRRRLLDEQAVDLRRSNEELEQFAYIASHDLQEPLRKVSTFTQMLQRRYAGHLDARADQYINYAVDGANRMQVLINDLLAFSRIGRVPHDTESVDLNALVDLTLDTLSVSIEEAGARITRDDLPVVTGSSSQLGMLWQNLLSNAVKFRDPDRTPEIHIGVSLEDTLLRFTVTDNGIGVDPEYADRIFVIFQRLHTKDRYPGSGIGLAMCKKVVEHHGGTISLEPPTGPGTRITFTLPAGEGTRQP</sequence>
<keyword evidence="13" id="KW-1185">Reference proteome</keyword>
<protein>
    <recommendedName>
        <fullName evidence="3">histidine kinase</fullName>
        <ecNumber evidence="3">2.7.13.3</ecNumber>
    </recommendedName>
</protein>
<keyword evidence="8" id="KW-1133">Transmembrane helix</keyword>
<gene>
    <name evidence="12" type="ORF">NX794_20575</name>
</gene>
<proteinExistence type="predicted"/>